<sequence>MTSSRIPLVATYEVRTLCTDAEREEAAALVQDRQRWLTVRSLPVPARADIPALFRDPQSQPAGLFESGELLACMLPQRAPTLRWGRGPCLFLDCVHTLPGQPDNVSRLITLWASDFAARLGLPVVRAEAISRHGLGTEPIAALLHRLTDMGWDMRGLGTGQHGDRVARLELTAEHRPRQSTLIGCRVHEPQTAPSDRSST</sequence>
<evidence type="ECO:0000313" key="2">
    <source>
        <dbReference type="Proteomes" id="UP001490330"/>
    </source>
</evidence>
<dbReference type="EMBL" id="JBEPCV010000012">
    <property type="protein sequence ID" value="MER6905041.1"/>
    <property type="molecule type" value="Genomic_DNA"/>
</dbReference>
<dbReference type="Proteomes" id="UP001490330">
    <property type="component" value="Unassembled WGS sequence"/>
</dbReference>
<name>A0ABV1VG69_9ACTN</name>
<protein>
    <submittedName>
        <fullName evidence="1">Uncharacterized protein</fullName>
    </submittedName>
</protein>
<organism evidence="1 2">
    <name type="scientific">Streptomyces flaveolus</name>
    <dbReference type="NCBI Taxonomy" id="67297"/>
    <lineage>
        <taxon>Bacteria</taxon>
        <taxon>Bacillati</taxon>
        <taxon>Actinomycetota</taxon>
        <taxon>Actinomycetes</taxon>
        <taxon>Kitasatosporales</taxon>
        <taxon>Streptomycetaceae</taxon>
        <taxon>Streptomyces</taxon>
    </lineage>
</organism>
<comment type="caution">
    <text evidence="1">The sequence shown here is derived from an EMBL/GenBank/DDBJ whole genome shotgun (WGS) entry which is preliminary data.</text>
</comment>
<gene>
    <name evidence="1" type="ORF">ABT322_14910</name>
</gene>
<keyword evidence="2" id="KW-1185">Reference proteome</keyword>
<proteinExistence type="predicted"/>
<reference evidence="1 2" key="1">
    <citation type="submission" date="2024-06" db="EMBL/GenBank/DDBJ databases">
        <title>The Natural Products Discovery Center: Release of the First 8490 Sequenced Strains for Exploring Actinobacteria Biosynthetic Diversity.</title>
        <authorList>
            <person name="Kalkreuter E."/>
            <person name="Kautsar S.A."/>
            <person name="Yang D."/>
            <person name="Bader C.D."/>
            <person name="Teijaro C.N."/>
            <person name="Fluegel L."/>
            <person name="Davis C.M."/>
            <person name="Simpson J.R."/>
            <person name="Lauterbach L."/>
            <person name="Steele A.D."/>
            <person name="Gui C."/>
            <person name="Meng S."/>
            <person name="Li G."/>
            <person name="Viehrig K."/>
            <person name="Ye F."/>
            <person name="Su P."/>
            <person name="Kiefer A.F."/>
            <person name="Nichols A."/>
            <person name="Cepeda A.J."/>
            <person name="Yan W."/>
            <person name="Fan B."/>
            <person name="Jiang Y."/>
            <person name="Adhikari A."/>
            <person name="Zheng C.-J."/>
            <person name="Schuster L."/>
            <person name="Cowan T.M."/>
            <person name="Smanski M.J."/>
            <person name="Chevrette M.G."/>
            <person name="De Carvalho L.P.S."/>
            <person name="Shen B."/>
        </authorList>
    </citation>
    <scope>NUCLEOTIDE SEQUENCE [LARGE SCALE GENOMIC DNA]</scope>
    <source>
        <strain evidence="1 2">NPDC000632</strain>
    </source>
</reference>
<dbReference type="RefSeq" id="WP_350716703.1">
    <property type="nucleotide sequence ID" value="NZ_JBEPCO010000005.1"/>
</dbReference>
<evidence type="ECO:0000313" key="1">
    <source>
        <dbReference type="EMBL" id="MER6905041.1"/>
    </source>
</evidence>
<accession>A0ABV1VG69</accession>